<keyword evidence="2" id="KW-1185">Reference proteome</keyword>
<accession>A0A839N7C9</accession>
<name>A0A839N7C9_9MICO</name>
<dbReference type="Proteomes" id="UP000559182">
    <property type="component" value="Unassembled WGS sequence"/>
</dbReference>
<evidence type="ECO:0000313" key="2">
    <source>
        <dbReference type="Proteomes" id="UP000559182"/>
    </source>
</evidence>
<evidence type="ECO:0000313" key="1">
    <source>
        <dbReference type="EMBL" id="MBB2891125.1"/>
    </source>
</evidence>
<dbReference type="RefSeq" id="WP_183319432.1">
    <property type="nucleotide sequence ID" value="NZ_JACHVQ010000001.1"/>
</dbReference>
<reference evidence="1 2" key="1">
    <citation type="submission" date="2020-08" db="EMBL/GenBank/DDBJ databases">
        <title>Sequencing the genomes of 1000 actinobacteria strains.</title>
        <authorList>
            <person name="Klenk H.-P."/>
        </authorList>
    </citation>
    <scope>NUCLEOTIDE SEQUENCE [LARGE SCALE GENOMIC DNA]</scope>
    <source>
        <strain evidence="1 2">DSM 105369</strain>
    </source>
</reference>
<proteinExistence type="predicted"/>
<sequence>MGDEATEQLAQSIIEGIGAVARRIKGNKQFIIVEIACCPRSLVFFVAWRSVLLGAGFGRIGL</sequence>
<organism evidence="1 2">
    <name type="scientific">Flexivirga oryzae</name>
    <dbReference type="NCBI Taxonomy" id="1794944"/>
    <lineage>
        <taxon>Bacteria</taxon>
        <taxon>Bacillati</taxon>
        <taxon>Actinomycetota</taxon>
        <taxon>Actinomycetes</taxon>
        <taxon>Micrococcales</taxon>
        <taxon>Dermacoccaceae</taxon>
        <taxon>Flexivirga</taxon>
    </lineage>
</organism>
<dbReference type="AlphaFoldDB" id="A0A839N7C9"/>
<gene>
    <name evidence="1" type="ORF">FHU39_001109</name>
</gene>
<protein>
    <submittedName>
        <fullName evidence="1">Uncharacterized protein</fullName>
    </submittedName>
</protein>
<comment type="caution">
    <text evidence="1">The sequence shown here is derived from an EMBL/GenBank/DDBJ whole genome shotgun (WGS) entry which is preliminary data.</text>
</comment>
<dbReference type="EMBL" id="JACHVQ010000001">
    <property type="protein sequence ID" value="MBB2891125.1"/>
    <property type="molecule type" value="Genomic_DNA"/>
</dbReference>